<dbReference type="InterPro" id="IPR013320">
    <property type="entry name" value="ConA-like_dom_sf"/>
</dbReference>
<accession>A0A7R9F4D9</accession>
<protein>
    <submittedName>
        <fullName evidence="1">Uncharacterized protein</fullName>
    </submittedName>
</protein>
<sequence>MIRYHLKRLTVSFTAIDAFVLIRTLCGNPLGPEKFHNNWWRLLEEVANTMVPAFNGSSYLRYPGLGGSALSWLDLQMTLKPGTEDGVILYNGHRSDGVGDFMAVEQFVVELLDDDVDCE</sequence>
<dbReference type="Gene3D" id="2.60.120.200">
    <property type="match status" value="1"/>
</dbReference>
<proteinExistence type="predicted"/>
<evidence type="ECO:0000313" key="1">
    <source>
        <dbReference type="EMBL" id="CAD7446814.1"/>
    </source>
</evidence>
<name>A0A7R9F4D9_9NEOP</name>
<dbReference type="SUPFAM" id="SSF49899">
    <property type="entry name" value="Concanavalin A-like lectins/glucanases"/>
    <property type="match status" value="1"/>
</dbReference>
<reference evidence="1" key="1">
    <citation type="submission" date="2020-11" db="EMBL/GenBank/DDBJ databases">
        <authorList>
            <person name="Tran Van P."/>
        </authorList>
    </citation>
    <scope>NUCLEOTIDE SEQUENCE</scope>
</reference>
<gene>
    <name evidence="1" type="ORF">TBIB3V08_LOCUS9137</name>
</gene>
<organism evidence="1">
    <name type="scientific">Timema bartmani</name>
    <dbReference type="NCBI Taxonomy" id="61472"/>
    <lineage>
        <taxon>Eukaryota</taxon>
        <taxon>Metazoa</taxon>
        <taxon>Ecdysozoa</taxon>
        <taxon>Arthropoda</taxon>
        <taxon>Hexapoda</taxon>
        <taxon>Insecta</taxon>
        <taxon>Pterygota</taxon>
        <taxon>Neoptera</taxon>
        <taxon>Polyneoptera</taxon>
        <taxon>Phasmatodea</taxon>
        <taxon>Timematodea</taxon>
        <taxon>Timematoidea</taxon>
        <taxon>Timematidae</taxon>
        <taxon>Timema</taxon>
    </lineage>
</organism>
<dbReference type="EMBL" id="OD568315">
    <property type="protein sequence ID" value="CAD7446814.1"/>
    <property type="molecule type" value="Genomic_DNA"/>
</dbReference>
<dbReference type="AlphaFoldDB" id="A0A7R9F4D9"/>